<dbReference type="EMBL" id="JBHUCX010000083">
    <property type="protein sequence ID" value="MFD1677087.1"/>
    <property type="molecule type" value="Genomic_DNA"/>
</dbReference>
<name>A0ABW4JKX7_9BACL</name>
<dbReference type="SUPFAM" id="SSF81301">
    <property type="entry name" value="Nucleotidyltransferase"/>
    <property type="match status" value="1"/>
</dbReference>
<reference evidence="3" key="1">
    <citation type="journal article" date="2019" name="Int. J. Syst. Evol. Microbiol.">
        <title>The Global Catalogue of Microorganisms (GCM) 10K type strain sequencing project: providing services to taxonomists for standard genome sequencing and annotation.</title>
        <authorList>
            <consortium name="The Broad Institute Genomics Platform"/>
            <consortium name="The Broad Institute Genome Sequencing Center for Infectious Disease"/>
            <person name="Wu L."/>
            <person name="Ma J."/>
        </authorList>
    </citation>
    <scope>NUCLEOTIDE SEQUENCE [LARGE SCALE GENOMIC DNA]</scope>
    <source>
        <strain evidence="3">CGMCC 1.12286</strain>
    </source>
</reference>
<dbReference type="InterPro" id="IPR002934">
    <property type="entry name" value="Polymerase_NTP_transf_dom"/>
</dbReference>
<dbReference type="CDD" id="cd05403">
    <property type="entry name" value="NT_KNTase_like"/>
    <property type="match status" value="1"/>
</dbReference>
<comment type="caution">
    <text evidence="2">The sequence shown here is derived from an EMBL/GenBank/DDBJ whole genome shotgun (WGS) entry which is preliminary data.</text>
</comment>
<protein>
    <submittedName>
        <fullName evidence="2">Nucleotidyltransferase domain-containing protein</fullName>
    </submittedName>
</protein>
<keyword evidence="3" id="KW-1185">Reference proteome</keyword>
<organism evidence="2 3">
    <name type="scientific">Alicyclobacillus fodiniaquatilis</name>
    <dbReference type="NCBI Taxonomy" id="1661150"/>
    <lineage>
        <taxon>Bacteria</taxon>
        <taxon>Bacillati</taxon>
        <taxon>Bacillota</taxon>
        <taxon>Bacilli</taxon>
        <taxon>Bacillales</taxon>
        <taxon>Alicyclobacillaceae</taxon>
        <taxon>Alicyclobacillus</taxon>
    </lineage>
</organism>
<gene>
    <name evidence="2" type="ORF">ACFSB2_20640</name>
</gene>
<dbReference type="Gene3D" id="3.30.460.10">
    <property type="entry name" value="Beta Polymerase, domain 2"/>
    <property type="match status" value="1"/>
</dbReference>
<dbReference type="Pfam" id="PF01909">
    <property type="entry name" value="NTP_transf_2"/>
    <property type="match status" value="1"/>
</dbReference>
<feature type="domain" description="Polymerase nucleotidyl transferase" evidence="1">
    <location>
        <begin position="20"/>
        <end position="95"/>
    </location>
</feature>
<evidence type="ECO:0000259" key="1">
    <source>
        <dbReference type="Pfam" id="PF01909"/>
    </source>
</evidence>
<dbReference type="InterPro" id="IPR043519">
    <property type="entry name" value="NT_sf"/>
</dbReference>
<accession>A0ABW4JKX7</accession>
<dbReference type="Proteomes" id="UP001597079">
    <property type="component" value="Unassembled WGS sequence"/>
</dbReference>
<proteinExistence type="predicted"/>
<sequence length="324" mass="36717">MIRNDALIDLGGRYLHELNLSHVKYAFAGGSVGRGDADEFSDLDITICVEESEIYENKNLVYEGEFVQVDFVAPIIMNAISENPLEYRYLLESKPLYDPLGNFKAIQNHACQYFGSTVGRMETLSQWTKLVEQRKQRAIQSIDQNIPYSATVAGGAAWADAAFMAMFFASGSCSTGKLIPWMETNYEFQIIKDICKWLNVSDEDVPLILRTVERFREFLQGQYPDRANDFVLSPLQDALNAKKAKRLVNTGQLANLAWQFSGEAFWLYLETSNGLSLDEYVERLPKPLAMDLERIGFAKLDSFSIHELSRVADELMLRIKGDSL</sequence>
<dbReference type="RefSeq" id="WP_377944996.1">
    <property type="nucleotide sequence ID" value="NZ_JBHUCX010000083.1"/>
</dbReference>
<evidence type="ECO:0000313" key="2">
    <source>
        <dbReference type="EMBL" id="MFD1677087.1"/>
    </source>
</evidence>
<evidence type="ECO:0000313" key="3">
    <source>
        <dbReference type="Proteomes" id="UP001597079"/>
    </source>
</evidence>